<evidence type="ECO:0000313" key="8">
    <source>
        <dbReference type="Proteomes" id="UP000184342"/>
    </source>
</evidence>
<dbReference type="EC" id="2.1.1.80" evidence="2"/>
<dbReference type="InterPro" id="IPR036804">
    <property type="entry name" value="CheR_N_sf"/>
</dbReference>
<reference evidence="7 8" key="1">
    <citation type="submission" date="2016-11" db="EMBL/GenBank/DDBJ databases">
        <authorList>
            <person name="Jaros S."/>
            <person name="Januszkiewicz K."/>
            <person name="Wedrychowicz H."/>
        </authorList>
    </citation>
    <scope>NUCLEOTIDE SEQUENCE [LARGE SCALE GENOMIC DNA]</scope>
    <source>
        <strain evidence="7 8">DSM 15970</strain>
    </source>
</reference>
<dbReference type="PANTHER" id="PTHR24422">
    <property type="entry name" value="CHEMOTAXIS PROTEIN METHYLTRANSFERASE"/>
    <property type="match status" value="1"/>
</dbReference>
<evidence type="ECO:0000256" key="3">
    <source>
        <dbReference type="ARBA" id="ARBA00022603"/>
    </source>
</evidence>
<comment type="catalytic activity">
    <reaction evidence="1">
        <text>L-glutamyl-[protein] + S-adenosyl-L-methionine = [protein]-L-glutamate 5-O-methyl ester + S-adenosyl-L-homocysteine</text>
        <dbReference type="Rhea" id="RHEA:24452"/>
        <dbReference type="Rhea" id="RHEA-COMP:10208"/>
        <dbReference type="Rhea" id="RHEA-COMP:10311"/>
        <dbReference type="ChEBI" id="CHEBI:29973"/>
        <dbReference type="ChEBI" id="CHEBI:57856"/>
        <dbReference type="ChEBI" id="CHEBI:59789"/>
        <dbReference type="ChEBI" id="CHEBI:82795"/>
        <dbReference type="EC" id="2.1.1.80"/>
    </reaction>
</comment>
<keyword evidence="3 7" id="KW-0489">Methyltransferase</keyword>
<dbReference type="InterPro" id="IPR029063">
    <property type="entry name" value="SAM-dependent_MTases_sf"/>
</dbReference>
<dbReference type="Gene3D" id="1.10.155.10">
    <property type="entry name" value="Chemotaxis receptor methyltransferase CheR, N-terminal domain"/>
    <property type="match status" value="1"/>
</dbReference>
<dbReference type="SUPFAM" id="SSF53335">
    <property type="entry name" value="S-adenosyl-L-methionine-dependent methyltransferases"/>
    <property type="match status" value="1"/>
</dbReference>
<dbReference type="RefSeq" id="WP_073994026.1">
    <property type="nucleotide sequence ID" value="NZ_FQYT01000017.1"/>
</dbReference>
<dbReference type="SUPFAM" id="SSF47757">
    <property type="entry name" value="Chemotaxis receptor methyltransferase CheR, N-terminal domain"/>
    <property type="match status" value="1"/>
</dbReference>
<dbReference type="OrthoDB" id="9816309at2"/>
<evidence type="ECO:0000256" key="2">
    <source>
        <dbReference type="ARBA" id="ARBA00012534"/>
    </source>
</evidence>
<dbReference type="GO" id="GO:0008983">
    <property type="term" value="F:protein-glutamate O-methyltransferase activity"/>
    <property type="evidence" value="ECO:0007669"/>
    <property type="project" value="UniProtKB-EC"/>
</dbReference>
<organism evidence="7 8">
    <name type="scientific">Parasporobacterium paucivorans DSM 15970</name>
    <dbReference type="NCBI Taxonomy" id="1122934"/>
    <lineage>
        <taxon>Bacteria</taxon>
        <taxon>Bacillati</taxon>
        <taxon>Bacillota</taxon>
        <taxon>Clostridia</taxon>
        <taxon>Lachnospirales</taxon>
        <taxon>Lachnospiraceae</taxon>
        <taxon>Parasporobacterium</taxon>
    </lineage>
</organism>
<dbReference type="PROSITE" id="PS50123">
    <property type="entry name" value="CHER"/>
    <property type="match status" value="1"/>
</dbReference>
<sequence>MIRITDNEFDKLASYIQANYGIFLKKEKQALVTGRLQAELVQNGFKNFSEYFEYILADTSGSAVTAMINKITTNHTFFMRESEHFDFFQSEVLPFLHSTVRNNDLRIWSAGCSSGEEPYTLAMILDEYFGNEKGTWDTKVLATDISTKVLDTAKSGIYSNDKVGTMPTHFRAKYFRRMDEKSSVIHDKIRNEVIFGKFNLMEERFPFKKKFHVIFCRNVMIYFDEKTKTELVNKFYDFLEPGGYLFIGHSESLNRETTRFSYVKPALYRKK</sequence>
<accession>A0A1M6IAI1</accession>
<dbReference type="GO" id="GO:0032259">
    <property type="term" value="P:methylation"/>
    <property type="evidence" value="ECO:0007669"/>
    <property type="project" value="UniProtKB-KW"/>
</dbReference>
<keyword evidence="8" id="KW-1185">Reference proteome</keyword>
<dbReference type="STRING" id="1122934.SAMN02745691_01733"/>
<dbReference type="InterPro" id="IPR022642">
    <property type="entry name" value="CheR_C"/>
</dbReference>
<dbReference type="AlphaFoldDB" id="A0A1M6IAI1"/>
<gene>
    <name evidence="7" type="ORF">SAMN02745691_01733</name>
</gene>
<evidence type="ECO:0000256" key="5">
    <source>
        <dbReference type="ARBA" id="ARBA00022691"/>
    </source>
</evidence>
<dbReference type="SMART" id="SM00138">
    <property type="entry name" value="MeTrc"/>
    <property type="match status" value="1"/>
</dbReference>
<keyword evidence="4 7" id="KW-0808">Transferase</keyword>
<dbReference type="InterPro" id="IPR000780">
    <property type="entry name" value="CheR_MeTrfase"/>
</dbReference>
<dbReference type="Pfam" id="PF03705">
    <property type="entry name" value="CheR_N"/>
    <property type="match status" value="1"/>
</dbReference>
<dbReference type="InterPro" id="IPR050903">
    <property type="entry name" value="Bact_Chemotaxis_MeTrfase"/>
</dbReference>
<dbReference type="PIRSF" id="PIRSF000410">
    <property type="entry name" value="CheR"/>
    <property type="match status" value="1"/>
</dbReference>
<dbReference type="PRINTS" id="PR00996">
    <property type="entry name" value="CHERMTFRASE"/>
</dbReference>
<evidence type="ECO:0000313" key="7">
    <source>
        <dbReference type="EMBL" id="SHJ31481.1"/>
    </source>
</evidence>
<evidence type="ECO:0000256" key="1">
    <source>
        <dbReference type="ARBA" id="ARBA00001541"/>
    </source>
</evidence>
<dbReference type="InterPro" id="IPR026024">
    <property type="entry name" value="Chemotaxis_MeTrfase_CheR"/>
</dbReference>
<dbReference type="InterPro" id="IPR022641">
    <property type="entry name" value="CheR_N"/>
</dbReference>
<protein>
    <recommendedName>
        <fullName evidence="2">protein-glutamate O-methyltransferase</fullName>
        <ecNumber evidence="2">2.1.1.80</ecNumber>
    </recommendedName>
</protein>
<keyword evidence="5" id="KW-0949">S-adenosyl-L-methionine</keyword>
<evidence type="ECO:0000256" key="4">
    <source>
        <dbReference type="ARBA" id="ARBA00022679"/>
    </source>
</evidence>
<dbReference type="Proteomes" id="UP000184342">
    <property type="component" value="Unassembled WGS sequence"/>
</dbReference>
<name>A0A1M6IAI1_9FIRM</name>
<dbReference type="Pfam" id="PF01739">
    <property type="entry name" value="CheR"/>
    <property type="match status" value="1"/>
</dbReference>
<dbReference type="Gene3D" id="3.40.50.150">
    <property type="entry name" value="Vaccinia Virus protein VP39"/>
    <property type="match status" value="1"/>
</dbReference>
<evidence type="ECO:0000259" key="6">
    <source>
        <dbReference type="PROSITE" id="PS50123"/>
    </source>
</evidence>
<dbReference type="EMBL" id="FQYT01000017">
    <property type="protein sequence ID" value="SHJ31481.1"/>
    <property type="molecule type" value="Genomic_DNA"/>
</dbReference>
<proteinExistence type="predicted"/>
<feature type="domain" description="CheR-type methyltransferase" evidence="6">
    <location>
        <begin position="1"/>
        <end position="271"/>
    </location>
</feature>
<dbReference type="PANTHER" id="PTHR24422:SF19">
    <property type="entry name" value="CHEMOTAXIS PROTEIN METHYLTRANSFERASE"/>
    <property type="match status" value="1"/>
</dbReference>